<name>A0A077ZMH3_TRITR</name>
<organism evidence="1 2">
    <name type="scientific">Trichuris trichiura</name>
    <name type="common">Whipworm</name>
    <name type="synonym">Trichocephalus trichiurus</name>
    <dbReference type="NCBI Taxonomy" id="36087"/>
    <lineage>
        <taxon>Eukaryota</taxon>
        <taxon>Metazoa</taxon>
        <taxon>Ecdysozoa</taxon>
        <taxon>Nematoda</taxon>
        <taxon>Enoplea</taxon>
        <taxon>Dorylaimia</taxon>
        <taxon>Trichinellida</taxon>
        <taxon>Trichuridae</taxon>
        <taxon>Trichuris</taxon>
    </lineage>
</organism>
<evidence type="ECO:0000313" key="1">
    <source>
        <dbReference type="EMBL" id="CDW60959.1"/>
    </source>
</evidence>
<dbReference type="EMBL" id="HG807604">
    <property type="protein sequence ID" value="CDW60959.1"/>
    <property type="molecule type" value="Genomic_DNA"/>
</dbReference>
<dbReference type="Proteomes" id="UP000030665">
    <property type="component" value="Unassembled WGS sequence"/>
</dbReference>
<reference evidence="1" key="2">
    <citation type="submission" date="2014-03" db="EMBL/GenBank/DDBJ databases">
        <title>The whipworm genome and dual-species transcriptomics of an intimate host-pathogen interaction.</title>
        <authorList>
            <person name="Foth B.J."/>
            <person name="Tsai I.J."/>
            <person name="Reid A.J."/>
            <person name="Bancroft A.J."/>
            <person name="Nichol S."/>
            <person name="Tracey A."/>
            <person name="Holroyd N."/>
            <person name="Cotton J.A."/>
            <person name="Stanley E.J."/>
            <person name="Zarowiecki M."/>
            <person name="Liu J.Z."/>
            <person name="Huckvale T."/>
            <person name="Cooper P.J."/>
            <person name="Grencis R.K."/>
            <person name="Berriman M."/>
        </authorList>
    </citation>
    <scope>NUCLEOTIDE SEQUENCE [LARGE SCALE GENOMIC DNA]</scope>
</reference>
<gene>
    <name evidence="1" type="ORF">TTRE_0000936701</name>
</gene>
<reference evidence="1" key="1">
    <citation type="submission" date="2014-01" db="EMBL/GenBank/DDBJ databases">
        <authorList>
            <person name="Aslett M."/>
        </authorList>
    </citation>
    <scope>NUCLEOTIDE SEQUENCE</scope>
</reference>
<proteinExistence type="predicted"/>
<evidence type="ECO:0000313" key="2">
    <source>
        <dbReference type="Proteomes" id="UP000030665"/>
    </source>
</evidence>
<dbReference type="OrthoDB" id="5914221at2759"/>
<sequence length="212" mass="25253">MPPGLQVGRQHTRAKSNIIHGIGAIPSATVPAIFVWANYHFSSAQDLISHYNASAAPYYNFNLEFQPFHRHLIRRTNSSYFALNPFYPITHAVEDYPTRNYDLYTPGLWSYPLWKYLYDPGHRSYYYRKRDDASRSVPYYPSRLFRASYLAGEMNYYSLDLKRALDNYRFWRKSYQTVYPSYRYYYSDHGLRHFGGYRILKLRLSGWARKGL</sequence>
<protein>
    <submittedName>
        <fullName evidence="1">Uncharacterized protein</fullName>
    </submittedName>
</protein>
<accession>A0A077ZMH3</accession>
<dbReference type="AlphaFoldDB" id="A0A077ZMH3"/>
<keyword evidence="2" id="KW-1185">Reference proteome</keyword>